<dbReference type="SMART" id="SM00248">
    <property type="entry name" value="ANK"/>
    <property type="match status" value="3"/>
</dbReference>
<organism evidence="7 8">
    <name type="scientific">Favolaschia claudopus</name>
    <dbReference type="NCBI Taxonomy" id="2862362"/>
    <lineage>
        <taxon>Eukaryota</taxon>
        <taxon>Fungi</taxon>
        <taxon>Dikarya</taxon>
        <taxon>Basidiomycota</taxon>
        <taxon>Agaricomycotina</taxon>
        <taxon>Agaricomycetes</taxon>
        <taxon>Agaricomycetidae</taxon>
        <taxon>Agaricales</taxon>
        <taxon>Marasmiineae</taxon>
        <taxon>Mycenaceae</taxon>
        <taxon>Favolaschia</taxon>
    </lineage>
</organism>
<dbReference type="InterPro" id="IPR002110">
    <property type="entry name" value="Ankyrin_rpt"/>
</dbReference>
<sequence>MYNGGLSVSPEMQKLIAQPGYITEEKGGETMRELYRAGSAGLDVQKLSPFAFAVFTGQFDFVRAAVERGTAPDLEGTETPYKTGYASFLILGSQRMTAGPPSGMRHLETLKYLFSKGLPPDVEDIAGYTALHHLTTSPLVPKDEITRCLLDNKANVNHRNRWGEICLSGTMQFNLIPTIDILMEYGADIDIADADGYTCRKQFLSCGPQVTATITKWLRKRAGEDAPRAEKRCDECGKDGVSLKNCGKCRIARYCSSECQKKAWPSHKKNCHPFSDSNTVTLKPYYRAIGNTIPTAEWTRQAMGFPTKSSSWSSTQTRSAHTPKNLDRGEGKTLVIKVQVPYTGDPNIISKGDLMVYTKKRDFACSIRRSDAPADYDRISHVVRTKGVGGAKAYFAAELESKDTLLVKVSDVLAEQPW</sequence>
<evidence type="ECO:0000256" key="4">
    <source>
        <dbReference type="PROSITE-ProRule" id="PRU00134"/>
    </source>
</evidence>
<dbReference type="PROSITE" id="PS01360">
    <property type="entry name" value="ZF_MYND_1"/>
    <property type="match status" value="1"/>
</dbReference>
<evidence type="ECO:0000256" key="3">
    <source>
        <dbReference type="ARBA" id="ARBA00022833"/>
    </source>
</evidence>
<dbReference type="GO" id="GO:0008270">
    <property type="term" value="F:zinc ion binding"/>
    <property type="evidence" value="ECO:0007669"/>
    <property type="project" value="UniProtKB-KW"/>
</dbReference>
<dbReference type="SUPFAM" id="SSF144232">
    <property type="entry name" value="HIT/MYND zinc finger-like"/>
    <property type="match status" value="1"/>
</dbReference>
<proteinExistence type="predicted"/>
<evidence type="ECO:0000313" key="7">
    <source>
        <dbReference type="EMBL" id="KAK7028322.1"/>
    </source>
</evidence>
<dbReference type="InterPro" id="IPR002893">
    <property type="entry name" value="Znf_MYND"/>
</dbReference>
<accession>A0AAW0BN93</accession>
<dbReference type="AlphaFoldDB" id="A0AAW0BN93"/>
<reference evidence="7 8" key="1">
    <citation type="journal article" date="2024" name="J Genomics">
        <title>Draft genome sequencing and assembly of Favolaschia claudopus CIRM-BRFM 2984 isolated from oak limbs.</title>
        <authorList>
            <person name="Navarro D."/>
            <person name="Drula E."/>
            <person name="Chaduli D."/>
            <person name="Cazenave R."/>
            <person name="Ahrendt S."/>
            <person name="Wang J."/>
            <person name="Lipzen A."/>
            <person name="Daum C."/>
            <person name="Barry K."/>
            <person name="Grigoriev I.V."/>
            <person name="Favel A."/>
            <person name="Rosso M.N."/>
            <person name="Martin F."/>
        </authorList>
    </citation>
    <scope>NUCLEOTIDE SEQUENCE [LARGE SCALE GENOMIC DNA]</scope>
    <source>
        <strain evidence="7 8">CIRM-BRFM 2984</strain>
    </source>
</reference>
<dbReference type="Pfam" id="PF01753">
    <property type="entry name" value="zf-MYND"/>
    <property type="match status" value="1"/>
</dbReference>
<keyword evidence="3" id="KW-0862">Zinc</keyword>
<feature type="domain" description="MYND-type" evidence="6">
    <location>
        <begin position="233"/>
        <end position="271"/>
    </location>
</feature>
<keyword evidence="8" id="KW-1185">Reference proteome</keyword>
<keyword evidence="2 4" id="KW-0863">Zinc-finger</keyword>
<evidence type="ECO:0000256" key="1">
    <source>
        <dbReference type="ARBA" id="ARBA00022723"/>
    </source>
</evidence>
<dbReference type="SUPFAM" id="SSF48403">
    <property type="entry name" value="Ankyrin repeat"/>
    <property type="match status" value="1"/>
</dbReference>
<dbReference type="PROSITE" id="PS50865">
    <property type="entry name" value="ZF_MYND_2"/>
    <property type="match status" value="1"/>
</dbReference>
<evidence type="ECO:0000256" key="5">
    <source>
        <dbReference type="SAM" id="MobiDB-lite"/>
    </source>
</evidence>
<dbReference type="Proteomes" id="UP001362999">
    <property type="component" value="Unassembled WGS sequence"/>
</dbReference>
<dbReference type="EMBL" id="JAWWNJ010000028">
    <property type="protein sequence ID" value="KAK7028322.1"/>
    <property type="molecule type" value="Genomic_DNA"/>
</dbReference>
<keyword evidence="1" id="KW-0479">Metal-binding</keyword>
<evidence type="ECO:0000259" key="6">
    <source>
        <dbReference type="PROSITE" id="PS50865"/>
    </source>
</evidence>
<protein>
    <recommendedName>
        <fullName evidence="6">MYND-type domain-containing protein</fullName>
    </recommendedName>
</protein>
<feature type="compositionally biased region" description="Low complexity" evidence="5">
    <location>
        <begin position="307"/>
        <end position="319"/>
    </location>
</feature>
<gene>
    <name evidence="7" type="ORF">R3P38DRAFT_2935379</name>
</gene>
<evidence type="ECO:0000256" key="2">
    <source>
        <dbReference type="ARBA" id="ARBA00022771"/>
    </source>
</evidence>
<feature type="region of interest" description="Disordered" evidence="5">
    <location>
        <begin position="307"/>
        <end position="327"/>
    </location>
</feature>
<evidence type="ECO:0000313" key="8">
    <source>
        <dbReference type="Proteomes" id="UP001362999"/>
    </source>
</evidence>
<name>A0AAW0BN93_9AGAR</name>
<dbReference type="InterPro" id="IPR036770">
    <property type="entry name" value="Ankyrin_rpt-contain_sf"/>
</dbReference>
<dbReference type="Gene3D" id="1.25.40.20">
    <property type="entry name" value="Ankyrin repeat-containing domain"/>
    <property type="match status" value="1"/>
</dbReference>
<comment type="caution">
    <text evidence="7">The sequence shown here is derived from an EMBL/GenBank/DDBJ whole genome shotgun (WGS) entry which is preliminary data.</text>
</comment>
<dbReference type="Gene3D" id="6.10.140.2220">
    <property type="match status" value="1"/>
</dbReference>